<keyword evidence="8" id="KW-1185">Reference proteome</keyword>
<feature type="non-terminal residue" evidence="7">
    <location>
        <position position="278"/>
    </location>
</feature>
<proteinExistence type="predicted"/>
<reference evidence="7" key="1">
    <citation type="submission" date="2022-07" db="EMBL/GenBank/DDBJ databases">
        <title>Phylogenomic reconstructions and comparative analyses of Kickxellomycotina fungi.</title>
        <authorList>
            <person name="Reynolds N.K."/>
            <person name="Stajich J.E."/>
            <person name="Barry K."/>
            <person name="Grigoriev I.V."/>
            <person name="Crous P."/>
            <person name="Smith M.E."/>
        </authorList>
    </citation>
    <scope>NUCLEOTIDE SEQUENCE</scope>
    <source>
        <strain evidence="7">RSA 1196</strain>
    </source>
</reference>
<sequence>MADTAVARTTSHGYRFLDSSQIGTLRSRTNQYQIIVRQNPKRGKVFHAKDRDRRPLDPPPFVQIVAQMPTNHTTPEGEDEYGSHRYLHNPYLFMYAALVHVNETDGKKTIRSAMTGNTVSSLHRLKDTNDVDSGFFVFPDISIMIEGEFVLRFCLYELVDSQVKFIGAQNSEPFTVYPAKKFPGMAETTFLSRFFSDQGVRIRTRKDHRLKFTRRLYSVSAHTGEHGPVTEGSHVGSDTQGESSPETSPKRSWTNSGMRETPNSQPMSGHQFSSRRLE</sequence>
<protein>
    <recommendedName>
        <fullName evidence="6">Velvet domain-containing protein</fullName>
    </recommendedName>
</protein>
<evidence type="ECO:0000256" key="4">
    <source>
        <dbReference type="ARBA" id="ARBA00023242"/>
    </source>
</evidence>
<evidence type="ECO:0000313" key="8">
    <source>
        <dbReference type="Proteomes" id="UP001150925"/>
    </source>
</evidence>
<name>A0A9W8AKT9_9FUNG</name>
<evidence type="ECO:0000256" key="3">
    <source>
        <dbReference type="ARBA" id="ARBA00023163"/>
    </source>
</evidence>
<keyword evidence="2" id="KW-0805">Transcription regulation</keyword>
<dbReference type="Proteomes" id="UP001150925">
    <property type="component" value="Unassembled WGS sequence"/>
</dbReference>
<dbReference type="Gene3D" id="2.60.40.3960">
    <property type="entry name" value="Velvet domain"/>
    <property type="match status" value="1"/>
</dbReference>
<keyword evidence="3" id="KW-0804">Transcription</keyword>
<organism evidence="7 8">
    <name type="scientific">Dispira parvispora</name>
    <dbReference type="NCBI Taxonomy" id="1520584"/>
    <lineage>
        <taxon>Eukaryota</taxon>
        <taxon>Fungi</taxon>
        <taxon>Fungi incertae sedis</taxon>
        <taxon>Zoopagomycota</taxon>
        <taxon>Kickxellomycotina</taxon>
        <taxon>Dimargaritomycetes</taxon>
        <taxon>Dimargaritales</taxon>
        <taxon>Dimargaritaceae</taxon>
        <taxon>Dispira</taxon>
    </lineage>
</organism>
<keyword evidence="4" id="KW-0539">Nucleus</keyword>
<feature type="domain" description="Velvet" evidence="6">
    <location>
        <begin position="27"/>
        <end position="205"/>
    </location>
</feature>
<evidence type="ECO:0000256" key="5">
    <source>
        <dbReference type="SAM" id="MobiDB-lite"/>
    </source>
</evidence>
<comment type="subcellular location">
    <subcellularLocation>
        <location evidence="1">Nucleus</location>
    </subcellularLocation>
</comment>
<feature type="compositionally biased region" description="Polar residues" evidence="5">
    <location>
        <begin position="236"/>
        <end position="278"/>
    </location>
</feature>
<dbReference type="EMBL" id="JANBPY010002078">
    <property type="protein sequence ID" value="KAJ1956694.1"/>
    <property type="molecule type" value="Genomic_DNA"/>
</dbReference>
<dbReference type="PANTHER" id="PTHR33572">
    <property type="entry name" value="SPORE DEVELOPMENT REGULATOR VOSA"/>
    <property type="match status" value="1"/>
</dbReference>
<dbReference type="InterPro" id="IPR037525">
    <property type="entry name" value="Velvet_dom"/>
</dbReference>
<evidence type="ECO:0000256" key="2">
    <source>
        <dbReference type="ARBA" id="ARBA00023015"/>
    </source>
</evidence>
<dbReference type="Pfam" id="PF11754">
    <property type="entry name" value="Velvet"/>
    <property type="match status" value="1"/>
</dbReference>
<evidence type="ECO:0000313" key="7">
    <source>
        <dbReference type="EMBL" id="KAJ1956694.1"/>
    </source>
</evidence>
<gene>
    <name evidence="7" type="ORF">IWQ62_005247</name>
</gene>
<dbReference type="InterPro" id="IPR021740">
    <property type="entry name" value="Velvet"/>
</dbReference>
<accession>A0A9W8AKT9</accession>
<evidence type="ECO:0000256" key="1">
    <source>
        <dbReference type="ARBA" id="ARBA00004123"/>
    </source>
</evidence>
<feature type="region of interest" description="Disordered" evidence="5">
    <location>
        <begin position="223"/>
        <end position="278"/>
    </location>
</feature>
<dbReference type="OrthoDB" id="5599552at2759"/>
<dbReference type="InterPro" id="IPR038491">
    <property type="entry name" value="Velvet_dom_sf"/>
</dbReference>
<dbReference type="PANTHER" id="PTHR33572:SF18">
    <property type="entry name" value="SPORE DEVELOPMENT REGULATOR VOSA"/>
    <property type="match status" value="1"/>
</dbReference>
<dbReference type="GO" id="GO:0005634">
    <property type="term" value="C:nucleus"/>
    <property type="evidence" value="ECO:0007669"/>
    <property type="project" value="UniProtKB-SubCell"/>
</dbReference>
<dbReference type="AlphaFoldDB" id="A0A9W8AKT9"/>
<dbReference type="PROSITE" id="PS51821">
    <property type="entry name" value="VELVET"/>
    <property type="match status" value="1"/>
</dbReference>
<evidence type="ECO:0000259" key="6">
    <source>
        <dbReference type="PROSITE" id="PS51821"/>
    </source>
</evidence>
<comment type="caution">
    <text evidence="7">The sequence shown here is derived from an EMBL/GenBank/DDBJ whole genome shotgun (WGS) entry which is preliminary data.</text>
</comment>